<dbReference type="CDD" id="cd05233">
    <property type="entry name" value="SDR_c"/>
    <property type="match status" value="1"/>
</dbReference>
<dbReference type="Gene3D" id="3.40.50.720">
    <property type="entry name" value="NAD(P)-binding Rossmann-like Domain"/>
    <property type="match status" value="1"/>
</dbReference>
<evidence type="ECO:0000313" key="4">
    <source>
        <dbReference type="Proteomes" id="UP000486602"/>
    </source>
</evidence>
<dbReference type="NCBIfam" id="NF009466">
    <property type="entry name" value="PRK12826.1-2"/>
    <property type="match status" value="1"/>
</dbReference>
<dbReference type="PRINTS" id="PR00081">
    <property type="entry name" value="GDHRDH"/>
</dbReference>
<dbReference type="PROSITE" id="PS00061">
    <property type="entry name" value="ADH_SHORT"/>
    <property type="match status" value="1"/>
</dbReference>
<comment type="caution">
    <text evidence="3">The sequence shown here is derived from an EMBL/GenBank/DDBJ whole genome shotgun (WGS) entry which is preliminary data.</text>
</comment>
<dbReference type="PANTHER" id="PTHR24321:SF8">
    <property type="entry name" value="ESTRADIOL 17-BETA-DEHYDROGENASE 8-RELATED"/>
    <property type="match status" value="1"/>
</dbReference>
<dbReference type="AlphaFoldDB" id="A0A7K3WUJ8"/>
<dbReference type="InterPro" id="IPR036291">
    <property type="entry name" value="NAD(P)-bd_dom_sf"/>
</dbReference>
<keyword evidence="2" id="KW-0560">Oxidoreductase</keyword>
<evidence type="ECO:0000313" key="3">
    <source>
        <dbReference type="EMBL" id="NEN24721.1"/>
    </source>
</evidence>
<dbReference type="PRINTS" id="PR00080">
    <property type="entry name" value="SDRFAMILY"/>
</dbReference>
<dbReference type="Proteomes" id="UP000486602">
    <property type="component" value="Unassembled WGS sequence"/>
</dbReference>
<accession>A0A7K3WUJ8</accession>
<evidence type="ECO:0000256" key="2">
    <source>
        <dbReference type="ARBA" id="ARBA00023002"/>
    </source>
</evidence>
<organism evidence="3 4">
    <name type="scientific">Cryomorpha ignava</name>
    <dbReference type="NCBI Taxonomy" id="101383"/>
    <lineage>
        <taxon>Bacteria</taxon>
        <taxon>Pseudomonadati</taxon>
        <taxon>Bacteroidota</taxon>
        <taxon>Flavobacteriia</taxon>
        <taxon>Flavobacteriales</taxon>
        <taxon>Cryomorphaceae</taxon>
        <taxon>Cryomorpha</taxon>
    </lineage>
</organism>
<reference evidence="3 4" key="1">
    <citation type="submission" date="2020-02" db="EMBL/GenBank/DDBJ databases">
        <title>Out from the shadows clarifying the taxonomy of the family Cryomorphaceae and related taxa by utilizing the GTDB taxonomic framework.</title>
        <authorList>
            <person name="Bowman J.P."/>
        </authorList>
    </citation>
    <scope>NUCLEOTIDE SEQUENCE [LARGE SCALE GENOMIC DNA]</scope>
    <source>
        <strain evidence="3 4">QSSC 1-22</strain>
    </source>
</reference>
<dbReference type="FunFam" id="3.40.50.720:FF:000084">
    <property type="entry name" value="Short-chain dehydrogenase reductase"/>
    <property type="match status" value="1"/>
</dbReference>
<dbReference type="SUPFAM" id="SSF51735">
    <property type="entry name" value="NAD(P)-binding Rossmann-fold domains"/>
    <property type="match status" value="1"/>
</dbReference>
<dbReference type="InterPro" id="IPR020904">
    <property type="entry name" value="Sc_DH/Rdtase_CS"/>
</dbReference>
<dbReference type="GO" id="GO:0016491">
    <property type="term" value="F:oxidoreductase activity"/>
    <property type="evidence" value="ECO:0007669"/>
    <property type="project" value="UniProtKB-KW"/>
</dbReference>
<dbReference type="NCBIfam" id="NF005559">
    <property type="entry name" value="PRK07231.1"/>
    <property type="match status" value="1"/>
</dbReference>
<keyword evidence="4" id="KW-1185">Reference proteome</keyword>
<dbReference type="RefSeq" id="WP_163286114.1">
    <property type="nucleotide sequence ID" value="NZ_JAAGVY010000031.1"/>
</dbReference>
<sequence>MTLKDKVSVITGGGSGIGEHTALLFAENGSKIVITDINEDHGKAVLEKVKKKGVEGIFVKADSSKPEDSKRTIEEAVKAFGKVDIAVNNAGIGGPQQPTGEYDIEAWDKVISVNLSGVFYGMRYQIPQMLKNGGGSIINVASILAKVGFAQSVAYVAAKHGVIGLTQNGALEYASKGIRVNAVGPGFIRTPLIDDNMSKEQQEQLISLHPIGRLGKPEEVAELFLWLAGDKSKFVNGSYYTIDGGYLAQ</sequence>
<name>A0A7K3WUJ8_9FLAO</name>
<protein>
    <submittedName>
        <fullName evidence="3">SDR family oxidoreductase</fullName>
    </submittedName>
</protein>
<proteinExistence type="inferred from homology"/>
<dbReference type="PANTHER" id="PTHR24321">
    <property type="entry name" value="DEHYDROGENASES, SHORT CHAIN"/>
    <property type="match status" value="1"/>
</dbReference>
<gene>
    <name evidence="3" type="ORF">G3O08_14535</name>
</gene>
<dbReference type="EMBL" id="JAAGVY010000031">
    <property type="protein sequence ID" value="NEN24721.1"/>
    <property type="molecule type" value="Genomic_DNA"/>
</dbReference>
<dbReference type="Pfam" id="PF13561">
    <property type="entry name" value="adh_short_C2"/>
    <property type="match status" value="1"/>
</dbReference>
<dbReference type="InterPro" id="IPR002347">
    <property type="entry name" value="SDR_fam"/>
</dbReference>
<comment type="similarity">
    <text evidence="1">Belongs to the short-chain dehydrogenases/reductases (SDR) family.</text>
</comment>
<evidence type="ECO:0000256" key="1">
    <source>
        <dbReference type="ARBA" id="ARBA00006484"/>
    </source>
</evidence>